<dbReference type="InterPro" id="IPR036390">
    <property type="entry name" value="WH_DNA-bd_sf"/>
</dbReference>
<keyword evidence="2" id="KW-0805">Transcription regulation</keyword>
<keyword evidence="7" id="KW-1185">Reference proteome</keyword>
<dbReference type="SUPFAM" id="SSF53850">
    <property type="entry name" value="Periplasmic binding protein-like II"/>
    <property type="match status" value="1"/>
</dbReference>
<keyword evidence="4" id="KW-0804">Transcription</keyword>
<dbReference type="EMBL" id="JBHRYE010000012">
    <property type="protein sequence ID" value="MFC3671428.1"/>
    <property type="molecule type" value="Genomic_DNA"/>
</dbReference>
<evidence type="ECO:0000256" key="3">
    <source>
        <dbReference type="ARBA" id="ARBA00023125"/>
    </source>
</evidence>
<dbReference type="RefSeq" id="WP_191323765.1">
    <property type="nucleotide sequence ID" value="NZ_BMZP01000005.1"/>
</dbReference>
<organism evidence="6 7">
    <name type="scientific">Novosphingobium pokkalii</name>
    <dbReference type="NCBI Taxonomy" id="1770194"/>
    <lineage>
        <taxon>Bacteria</taxon>
        <taxon>Pseudomonadati</taxon>
        <taxon>Pseudomonadota</taxon>
        <taxon>Alphaproteobacteria</taxon>
        <taxon>Sphingomonadales</taxon>
        <taxon>Sphingomonadaceae</taxon>
        <taxon>Novosphingobium</taxon>
    </lineage>
</organism>
<dbReference type="InterPro" id="IPR005119">
    <property type="entry name" value="LysR_subst-bd"/>
</dbReference>
<dbReference type="Gene3D" id="1.10.10.10">
    <property type="entry name" value="Winged helix-like DNA-binding domain superfamily/Winged helix DNA-binding domain"/>
    <property type="match status" value="1"/>
</dbReference>
<gene>
    <name evidence="6" type="ORF">ACFOOT_08320</name>
</gene>
<dbReference type="Pfam" id="PF03466">
    <property type="entry name" value="LysR_substrate"/>
    <property type="match status" value="1"/>
</dbReference>
<dbReference type="PANTHER" id="PTHR30537">
    <property type="entry name" value="HTH-TYPE TRANSCRIPTIONAL REGULATOR"/>
    <property type="match status" value="1"/>
</dbReference>
<dbReference type="CDD" id="cd08422">
    <property type="entry name" value="PBP2_CrgA_like"/>
    <property type="match status" value="1"/>
</dbReference>
<dbReference type="Proteomes" id="UP001595683">
    <property type="component" value="Unassembled WGS sequence"/>
</dbReference>
<evidence type="ECO:0000259" key="5">
    <source>
        <dbReference type="PROSITE" id="PS50931"/>
    </source>
</evidence>
<name>A0ABV7V597_9SPHN</name>
<sequence>MDMFAALQAFVAVVDEGGFAPAARRAGQAPSSFTRHVDALEAALGTRLLARSTRQVSLTEAGEAYYPQARAILDQLAEANRALREGPGAARGLLRLSLPVTFARLHVTPWLPAFLAAHPDITLDVVVTDTMLDLAAQRIDVAVRLGALDSSSLLARRLAPQRRVVCASPAYLAARGTPQVPQDLASHACLTFAFADGERRWRLSRDGQHEWVRVAGPLRTNHADTIREMALAGAGLALLPTWLVGEDVAQGRLCPVLDGWQADVARPGASPPGDAGIHALYLPDRRGMGKVRLLVDFLAERFGSPPYWDRGLNG</sequence>
<dbReference type="InterPro" id="IPR036388">
    <property type="entry name" value="WH-like_DNA-bd_sf"/>
</dbReference>
<dbReference type="Gene3D" id="3.40.190.290">
    <property type="match status" value="1"/>
</dbReference>
<dbReference type="Pfam" id="PF00126">
    <property type="entry name" value="HTH_1"/>
    <property type="match status" value="1"/>
</dbReference>
<dbReference type="PROSITE" id="PS50931">
    <property type="entry name" value="HTH_LYSR"/>
    <property type="match status" value="1"/>
</dbReference>
<dbReference type="InterPro" id="IPR058163">
    <property type="entry name" value="LysR-type_TF_proteobact-type"/>
</dbReference>
<evidence type="ECO:0000313" key="7">
    <source>
        <dbReference type="Proteomes" id="UP001595683"/>
    </source>
</evidence>
<protein>
    <submittedName>
        <fullName evidence="6">LysR family transcriptional regulator</fullName>
    </submittedName>
</protein>
<feature type="domain" description="HTH lysR-type" evidence="5">
    <location>
        <begin position="1"/>
        <end position="59"/>
    </location>
</feature>
<dbReference type="PANTHER" id="PTHR30537:SF71">
    <property type="entry name" value="TRANSCRIPTIONAL REGULATORY PROTEIN"/>
    <property type="match status" value="1"/>
</dbReference>
<keyword evidence="3" id="KW-0238">DNA-binding</keyword>
<evidence type="ECO:0000256" key="2">
    <source>
        <dbReference type="ARBA" id="ARBA00023015"/>
    </source>
</evidence>
<comment type="similarity">
    <text evidence="1">Belongs to the LysR transcriptional regulatory family.</text>
</comment>
<evidence type="ECO:0000256" key="4">
    <source>
        <dbReference type="ARBA" id="ARBA00023163"/>
    </source>
</evidence>
<dbReference type="SUPFAM" id="SSF46785">
    <property type="entry name" value="Winged helix' DNA-binding domain"/>
    <property type="match status" value="1"/>
</dbReference>
<dbReference type="InterPro" id="IPR000847">
    <property type="entry name" value="LysR_HTH_N"/>
</dbReference>
<reference evidence="7" key="1">
    <citation type="journal article" date="2019" name="Int. J. Syst. Evol. Microbiol.">
        <title>The Global Catalogue of Microorganisms (GCM) 10K type strain sequencing project: providing services to taxonomists for standard genome sequencing and annotation.</title>
        <authorList>
            <consortium name="The Broad Institute Genomics Platform"/>
            <consortium name="The Broad Institute Genome Sequencing Center for Infectious Disease"/>
            <person name="Wu L."/>
            <person name="Ma J."/>
        </authorList>
    </citation>
    <scope>NUCLEOTIDE SEQUENCE [LARGE SCALE GENOMIC DNA]</scope>
    <source>
        <strain evidence="7">KCTC 42224</strain>
    </source>
</reference>
<accession>A0ABV7V597</accession>
<evidence type="ECO:0000256" key="1">
    <source>
        <dbReference type="ARBA" id="ARBA00009437"/>
    </source>
</evidence>
<comment type="caution">
    <text evidence="6">The sequence shown here is derived from an EMBL/GenBank/DDBJ whole genome shotgun (WGS) entry which is preliminary data.</text>
</comment>
<evidence type="ECO:0000313" key="6">
    <source>
        <dbReference type="EMBL" id="MFC3671428.1"/>
    </source>
</evidence>
<proteinExistence type="inferred from homology"/>